<evidence type="ECO:0008006" key="3">
    <source>
        <dbReference type="Google" id="ProtNLM"/>
    </source>
</evidence>
<dbReference type="EMBL" id="WJJP01000218">
    <property type="protein sequence ID" value="MBD3324326.1"/>
    <property type="molecule type" value="Genomic_DNA"/>
</dbReference>
<accession>A0A9D5JVA2</accession>
<dbReference type="InterPro" id="IPR052341">
    <property type="entry name" value="LOG_family_nucleotidases"/>
</dbReference>
<dbReference type="PANTHER" id="PTHR43393:SF3">
    <property type="entry name" value="LYSINE DECARBOXYLASE-LIKE PROTEIN"/>
    <property type="match status" value="1"/>
</dbReference>
<dbReference type="SUPFAM" id="SSF102405">
    <property type="entry name" value="MCP/YpsA-like"/>
    <property type="match status" value="1"/>
</dbReference>
<dbReference type="Gene3D" id="3.40.50.450">
    <property type="match status" value="1"/>
</dbReference>
<proteinExistence type="predicted"/>
<sequence>MPVKPRRCAELISEIENVTQLIERQHSLRNTAIQGLDLTGIPVDWTSIDLHGAVFLGCTFDSLEDECTIRRRGAYIFPKFNNLPYTPYRSTLYTWQELMHGYDPDHDQSLDYRIYQHMVCQGRSNPNIFEALAQRIHDHAIDDALHDFLQFDEEGMTQKRGVGFMGGHGVLRTSPYFRQVAHTARLLTREGFFVISGGGPGIMEAANFGAYMANYAPEDLEHALRMLAASPSYKHPHYMQQSLAVLDRYPQGCESLAVPTWFYGHEPSNLFASHIAKYFSNSIREDGLLAISLFGVVYAPGSAGTTQEIFMDATQNHYGSFGYYSPMVFLSRKHYLKDTLLFPLLQQLAWNRKYADLLFLTDSPEEVVAFIKTHPPVKLPSTPSK</sequence>
<evidence type="ECO:0000313" key="1">
    <source>
        <dbReference type="EMBL" id="MBD3324326.1"/>
    </source>
</evidence>
<comment type="caution">
    <text evidence="1">The sequence shown here is derived from an EMBL/GenBank/DDBJ whole genome shotgun (WGS) entry which is preliminary data.</text>
</comment>
<gene>
    <name evidence="1" type="ORF">GF339_07055</name>
</gene>
<protein>
    <recommendedName>
        <fullName evidence="3">Rossmann fold nucleotide-binding protein</fullName>
    </recommendedName>
</protein>
<dbReference type="AlphaFoldDB" id="A0A9D5JVA2"/>
<organism evidence="1 2">
    <name type="scientific">candidate division KSB3 bacterium</name>
    <dbReference type="NCBI Taxonomy" id="2044937"/>
    <lineage>
        <taxon>Bacteria</taxon>
        <taxon>candidate division KSB3</taxon>
    </lineage>
</organism>
<reference evidence="1" key="1">
    <citation type="submission" date="2019-11" db="EMBL/GenBank/DDBJ databases">
        <title>Microbial mats filling the niche in hypersaline microbial mats.</title>
        <authorList>
            <person name="Wong H.L."/>
            <person name="Macleod F.I."/>
            <person name="White R.A. III"/>
            <person name="Burns B.P."/>
        </authorList>
    </citation>
    <scope>NUCLEOTIDE SEQUENCE</scope>
    <source>
        <strain evidence="1">Rbin_158</strain>
    </source>
</reference>
<evidence type="ECO:0000313" key="2">
    <source>
        <dbReference type="Proteomes" id="UP000649604"/>
    </source>
</evidence>
<name>A0A9D5JVA2_9BACT</name>
<dbReference type="PANTHER" id="PTHR43393">
    <property type="entry name" value="CYTOKININ RIBOSIDE 5'-MONOPHOSPHATE PHOSPHORIBOHYDROLASE"/>
    <property type="match status" value="1"/>
</dbReference>
<dbReference type="GO" id="GO:0005829">
    <property type="term" value="C:cytosol"/>
    <property type="evidence" value="ECO:0007669"/>
    <property type="project" value="TreeGrafter"/>
</dbReference>
<dbReference type="Proteomes" id="UP000649604">
    <property type="component" value="Unassembled WGS sequence"/>
</dbReference>